<evidence type="ECO:0000259" key="1">
    <source>
        <dbReference type="PROSITE" id="PS51719"/>
    </source>
</evidence>
<dbReference type="PANTHER" id="PTHR18884">
    <property type="entry name" value="SEPTIN"/>
    <property type="match status" value="1"/>
</dbReference>
<protein>
    <submittedName>
        <fullName evidence="2">Septin-type G domain-containing protein</fullName>
    </submittedName>
</protein>
<sequence length="164" mass="19015">LMPLDATVMKHLHDRVNLLPVIAKADAMTAEELACFKKRILEDIAENGIKLYNFPDLEDEEELKELGPLQERVPFAVVGSNQVQKLADGRICRCRAYPWGTVEVENLKHSDFVALRQMIIRFNLIDMIDVTRSVHYENFRLRQLSKLASTITDRYLVCTRYYDT</sequence>
<dbReference type="AlphaFoldDB" id="A0A183DH94"/>
<name>A0A183DH94_9BILA</name>
<dbReference type="InterPro" id="IPR027417">
    <property type="entry name" value="P-loop_NTPase"/>
</dbReference>
<proteinExistence type="predicted"/>
<dbReference type="Gene3D" id="3.40.50.300">
    <property type="entry name" value="P-loop containing nucleotide triphosphate hydrolases"/>
    <property type="match status" value="1"/>
</dbReference>
<accession>A0A183DH94</accession>
<organism evidence="2">
    <name type="scientific">Gongylonema pulchrum</name>
    <dbReference type="NCBI Taxonomy" id="637853"/>
    <lineage>
        <taxon>Eukaryota</taxon>
        <taxon>Metazoa</taxon>
        <taxon>Ecdysozoa</taxon>
        <taxon>Nematoda</taxon>
        <taxon>Chromadorea</taxon>
        <taxon>Rhabditida</taxon>
        <taxon>Spirurina</taxon>
        <taxon>Spiruromorpha</taxon>
        <taxon>Spiruroidea</taxon>
        <taxon>Gongylonematidae</taxon>
        <taxon>Gongylonema</taxon>
    </lineage>
</organism>
<dbReference type="PROSITE" id="PS51719">
    <property type="entry name" value="G_SEPTIN"/>
    <property type="match status" value="1"/>
</dbReference>
<evidence type="ECO:0000313" key="2">
    <source>
        <dbReference type="WBParaSite" id="GPUH_0000809401-mRNA-1"/>
    </source>
</evidence>
<dbReference type="WBParaSite" id="GPUH_0000809401-mRNA-1">
    <property type="protein sequence ID" value="GPUH_0000809401-mRNA-1"/>
    <property type="gene ID" value="GPUH_0000809401"/>
</dbReference>
<dbReference type="InterPro" id="IPR030379">
    <property type="entry name" value="G_SEPTIN_dom"/>
</dbReference>
<dbReference type="GO" id="GO:0005525">
    <property type="term" value="F:GTP binding"/>
    <property type="evidence" value="ECO:0007669"/>
    <property type="project" value="InterPro"/>
</dbReference>
<feature type="domain" description="Septin-type G" evidence="1">
    <location>
        <begin position="1"/>
        <end position="146"/>
    </location>
</feature>
<dbReference type="Pfam" id="PF00735">
    <property type="entry name" value="Septin"/>
    <property type="match status" value="1"/>
</dbReference>
<reference evidence="2" key="1">
    <citation type="submission" date="2016-06" db="UniProtKB">
        <authorList>
            <consortium name="WormBaseParasite"/>
        </authorList>
    </citation>
    <scope>IDENTIFICATION</scope>
</reference>